<dbReference type="FunFam" id="2.40.100.10:FF:000016">
    <property type="entry name" value="Peptidyl-prolyl cis-trans isomerase"/>
    <property type="match status" value="1"/>
</dbReference>
<proteinExistence type="inferred from homology"/>
<evidence type="ECO:0000256" key="8">
    <source>
        <dbReference type="RuleBase" id="RU365081"/>
    </source>
</evidence>
<dbReference type="GO" id="GO:0003723">
    <property type="term" value="F:RNA binding"/>
    <property type="evidence" value="ECO:0007669"/>
    <property type="project" value="UniProtKB-UniRule"/>
</dbReference>
<dbReference type="CDD" id="cd12235">
    <property type="entry name" value="RRM_PPIL4"/>
    <property type="match status" value="1"/>
</dbReference>
<gene>
    <name evidence="10" type="ORF">PACLA_8A018635</name>
</gene>
<dbReference type="InterPro" id="IPR002130">
    <property type="entry name" value="Cyclophilin-type_PPIase_dom"/>
</dbReference>
<evidence type="ECO:0000256" key="3">
    <source>
        <dbReference type="ARBA" id="ARBA00004123"/>
    </source>
</evidence>
<dbReference type="SUPFAM" id="SSF50891">
    <property type="entry name" value="Cyclophilin-like"/>
    <property type="match status" value="1"/>
</dbReference>
<dbReference type="PANTHER" id="PTHR45843">
    <property type="entry name" value="PEPTIDYL-PROLYL CIS-TRANS ISOMERASE-LIKE 4"/>
    <property type="match status" value="1"/>
</dbReference>
<sequence length="511" mass="59201">MSVILETTIGDLVIDLFTEERPRACLNFLKLCKVKFYNYSLFHFIQRNFLAQTGDPTGSGRGGESIFRSLYGDQAKFFDAETKPRIKHIKKGTVSMVNNGDDMHGSQFFVTLGENLDYLDGKHTVFGEVAEGYDILDKLNETICDDKHRPYQDVRITHTVILDDPFDDPAGLQVPDRSPEPTKEQLDSGRIGADEEIDDTKGKTLDEVEEIIEEKEFKAGAQILEMVGDIPDADIKPPENVLFVCKLNPVTTDEDLEIIFSRFGQIKSCEIIKDSVSKESLQYAFIEYENVEDCERAYFKMDNVLIDDRRIHVDFSQSVAKLVFSKPGAKPVYELINKKEEAKPKLEIKNSSRNEKYDLVFEDHAGLSDEEQNSKKKHAKRKKDDKKRRYSSSEEDSSEYQRKSTVDHPKQRHSKEHYRDRSPGEKYHTTDRKSGDKYRKSDDSYRKSDGSYRKSDDSYRKSDDSYRKSDDSYRKSDNSYRRSDDSYRRSGDSYRKSDDSYRKSRSEKRKT</sequence>
<comment type="caution">
    <text evidence="10">The sequence shown here is derived from an EMBL/GenBank/DDBJ whole genome shotgun (WGS) entry which is preliminary data.</text>
</comment>
<dbReference type="InterPro" id="IPR029000">
    <property type="entry name" value="Cyclophilin-like_dom_sf"/>
</dbReference>
<dbReference type="Pfam" id="PF00076">
    <property type="entry name" value="RRM_1"/>
    <property type="match status" value="1"/>
</dbReference>
<dbReference type="InterPro" id="IPR003954">
    <property type="entry name" value="RRM_euk-type"/>
</dbReference>
<dbReference type="PROSITE" id="PS50072">
    <property type="entry name" value="CSA_PPIASE_2"/>
    <property type="match status" value="1"/>
</dbReference>
<dbReference type="Proteomes" id="UP001152795">
    <property type="component" value="Unassembled WGS sequence"/>
</dbReference>
<evidence type="ECO:0000256" key="7">
    <source>
        <dbReference type="ARBA" id="ARBA00023242"/>
    </source>
</evidence>
<dbReference type="Gene3D" id="3.30.70.330">
    <property type="match status" value="1"/>
</dbReference>
<dbReference type="GO" id="GO:0005634">
    <property type="term" value="C:nucleus"/>
    <property type="evidence" value="ECO:0007669"/>
    <property type="project" value="UniProtKB-SubCell"/>
</dbReference>
<dbReference type="Pfam" id="PF00160">
    <property type="entry name" value="Pro_isomerase"/>
    <property type="match status" value="1"/>
</dbReference>
<feature type="compositionally biased region" description="Basic and acidic residues" evidence="9">
    <location>
        <begin position="417"/>
        <end position="504"/>
    </location>
</feature>
<dbReference type="InterPro" id="IPR035979">
    <property type="entry name" value="RBD_domain_sf"/>
</dbReference>
<keyword evidence="5 8" id="KW-0697">Rotamase</keyword>
<dbReference type="InterPro" id="IPR012677">
    <property type="entry name" value="Nucleotide-bd_a/b_plait_sf"/>
</dbReference>
<keyword evidence="11" id="KW-1185">Reference proteome</keyword>
<dbReference type="SUPFAM" id="SSF54928">
    <property type="entry name" value="RNA-binding domain, RBD"/>
    <property type="match status" value="1"/>
</dbReference>
<dbReference type="EMBL" id="CACRXK020010686">
    <property type="protein sequence ID" value="CAB4019917.1"/>
    <property type="molecule type" value="Genomic_DNA"/>
</dbReference>
<dbReference type="CDD" id="cd01921">
    <property type="entry name" value="cyclophilin_RRM"/>
    <property type="match status" value="1"/>
</dbReference>
<dbReference type="SMART" id="SM00360">
    <property type="entry name" value="RRM"/>
    <property type="match status" value="1"/>
</dbReference>
<dbReference type="PROSITE" id="PS50102">
    <property type="entry name" value="RRM"/>
    <property type="match status" value="1"/>
</dbReference>
<name>A0A6S7IQD5_PARCT</name>
<dbReference type="InterPro" id="IPR035538">
    <property type="entry name" value="Cyclophilin_PPIL4"/>
</dbReference>
<feature type="compositionally biased region" description="Basic and acidic residues" evidence="9">
    <location>
        <begin position="399"/>
        <end position="409"/>
    </location>
</feature>
<feature type="compositionally biased region" description="Basic residues" evidence="9">
    <location>
        <begin position="375"/>
        <end position="390"/>
    </location>
</feature>
<evidence type="ECO:0000256" key="6">
    <source>
        <dbReference type="ARBA" id="ARBA00023235"/>
    </source>
</evidence>
<evidence type="ECO:0000256" key="5">
    <source>
        <dbReference type="ARBA" id="ARBA00023110"/>
    </source>
</evidence>
<reference evidence="10" key="1">
    <citation type="submission" date="2020-04" db="EMBL/GenBank/DDBJ databases">
        <authorList>
            <person name="Alioto T."/>
            <person name="Alioto T."/>
            <person name="Gomez Garrido J."/>
        </authorList>
    </citation>
    <scope>NUCLEOTIDE SEQUENCE</scope>
    <source>
        <strain evidence="10">A484AB</strain>
    </source>
</reference>
<dbReference type="SMART" id="SM00361">
    <property type="entry name" value="RRM_1"/>
    <property type="match status" value="1"/>
</dbReference>
<comment type="catalytic activity">
    <reaction evidence="1 8">
        <text>[protein]-peptidylproline (omega=180) = [protein]-peptidylproline (omega=0)</text>
        <dbReference type="Rhea" id="RHEA:16237"/>
        <dbReference type="Rhea" id="RHEA-COMP:10747"/>
        <dbReference type="Rhea" id="RHEA-COMP:10748"/>
        <dbReference type="ChEBI" id="CHEBI:83833"/>
        <dbReference type="ChEBI" id="CHEBI:83834"/>
        <dbReference type="EC" id="5.2.1.8"/>
    </reaction>
</comment>
<feature type="region of interest" description="Disordered" evidence="9">
    <location>
        <begin position="368"/>
        <end position="511"/>
    </location>
</feature>
<evidence type="ECO:0000256" key="4">
    <source>
        <dbReference type="ARBA" id="ARBA00022884"/>
    </source>
</evidence>
<keyword evidence="7 8" id="KW-0539">Nucleus</keyword>
<dbReference type="PANTHER" id="PTHR45843:SF1">
    <property type="entry name" value="PEPTIDYL-PROLYL CIS-TRANS ISOMERASE-LIKE 4"/>
    <property type="match status" value="1"/>
</dbReference>
<dbReference type="OrthoDB" id="2083at2759"/>
<comment type="subcellular location">
    <subcellularLocation>
        <location evidence="3 8">Nucleus</location>
    </subcellularLocation>
</comment>
<evidence type="ECO:0000313" key="10">
    <source>
        <dbReference type="EMBL" id="CAB4019917.1"/>
    </source>
</evidence>
<evidence type="ECO:0000256" key="2">
    <source>
        <dbReference type="ARBA" id="ARBA00002388"/>
    </source>
</evidence>
<evidence type="ECO:0000313" key="11">
    <source>
        <dbReference type="Proteomes" id="UP001152795"/>
    </source>
</evidence>
<dbReference type="InterPro" id="IPR035542">
    <property type="entry name" value="CRIP"/>
</dbReference>
<comment type="function">
    <text evidence="2 8">PPIases accelerate the folding of proteins. It catalyzes the cis-trans isomerization of proline imidic peptide bonds in oligopeptides.</text>
</comment>
<keyword evidence="4 8" id="KW-0694">RNA-binding</keyword>
<feature type="compositionally biased region" description="Basic and acidic residues" evidence="9">
    <location>
        <begin position="177"/>
        <end position="187"/>
    </location>
</feature>
<evidence type="ECO:0000256" key="9">
    <source>
        <dbReference type="SAM" id="MobiDB-lite"/>
    </source>
</evidence>
<evidence type="ECO:0000256" key="1">
    <source>
        <dbReference type="ARBA" id="ARBA00000971"/>
    </source>
</evidence>
<organism evidence="10 11">
    <name type="scientific">Paramuricea clavata</name>
    <name type="common">Red gorgonian</name>
    <name type="synonym">Violescent sea-whip</name>
    <dbReference type="NCBI Taxonomy" id="317549"/>
    <lineage>
        <taxon>Eukaryota</taxon>
        <taxon>Metazoa</taxon>
        <taxon>Cnidaria</taxon>
        <taxon>Anthozoa</taxon>
        <taxon>Octocorallia</taxon>
        <taxon>Malacalcyonacea</taxon>
        <taxon>Plexauridae</taxon>
        <taxon>Paramuricea</taxon>
    </lineage>
</organism>
<dbReference type="InterPro" id="IPR000504">
    <property type="entry name" value="RRM_dom"/>
</dbReference>
<dbReference type="FunFam" id="3.30.70.330:FF:000287">
    <property type="entry name" value="Peptidyl-prolyl cis-trans isomerase"/>
    <property type="match status" value="1"/>
</dbReference>
<feature type="region of interest" description="Disordered" evidence="9">
    <location>
        <begin position="166"/>
        <end position="189"/>
    </location>
</feature>
<dbReference type="Gene3D" id="2.40.100.10">
    <property type="entry name" value="Cyclophilin-like"/>
    <property type="match status" value="1"/>
</dbReference>
<dbReference type="EC" id="5.2.1.8" evidence="8"/>
<accession>A0A6S7IQD5</accession>
<keyword evidence="6 8" id="KW-0413">Isomerase</keyword>
<dbReference type="PRINTS" id="PR00153">
    <property type="entry name" value="CSAPPISMRASE"/>
</dbReference>
<dbReference type="GO" id="GO:0003755">
    <property type="term" value="F:peptidyl-prolyl cis-trans isomerase activity"/>
    <property type="evidence" value="ECO:0007669"/>
    <property type="project" value="UniProtKB-UniRule"/>
</dbReference>
<comment type="similarity">
    <text evidence="8">Belongs to the cyclophilin-type PPIase family. PPIL4 subfamily.</text>
</comment>
<protein>
    <recommendedName>
        <fullName evidence="8">Peptidyl-prolyl cis-trans isomerase</fullName>
        <shortName evidence="8">PPIase</shortName>
        <ecNumber evidence="8">5.2.1.8</ecNumber>
    </recommendedName>
</protein>
<dbReference type="AlphaFoldDB" id="A0A6S7IQD5"/>